<dbReference type="Gene3D" id="1.20.1250.20">
    <property type="entry name" value="MFS general substrate transporter like domains"/>
    <property type="match status" value="2"/>
</dbReference>
<evidence type="ECO:0000256" key="1">
    <source>
        <dbReference type="ARBA" id="ARBA00004141"/>
    </source>
</evidence>
<feature type="transmembrane region" description="Helical" evidence="6">
    <location>
        <begin position="277"/>
        <end position="298"/>
    </location>
</feature>
<protein>
    <recommendedName>
        <fullName evidence="9">Major facilitator superfamily (MFS) profile domain-containing protein</fullName>
    </recommendedName>
</protein>
<feature type="transmembrane region" description="Helical" evidence="6">
    <location>
        <begin position="171"/>
        <end position="191"/>
    </location>
</feature>
<keyword evidence="3 6" id="KW-0812">Transmembrane</keyword>
<feature type="transmembrane region" description="Helical" evidence="6">
    <location>
        <begin position="394"/>
        <end position="412"/>
    </location>
</feature>
<dbReference type="Proteomes" id="UP001199106">
    <property type="component" value="Unassembled WGS sequence"/>
</dbReference>
<dbReference type="AlphaFoldDB" id="A0AAD4IIV9"/>
<dbReference type="GO" id="GO:0022857">
    <property type="term" value="F:transmembrane transporter activity"/>
    <property type="evidence" value="ECO:0007669"/>
    <property type="project" value="InterPro"/>
</dbReference>
<keyword evidence="2" id="KW-0813">Transport</keyword>
<accession>A0AAD4IIV9</accession>
<evidence type="ECO:0000256" key="2">
    <source>
        <dbReference type="ARBA" id="ARBA00022448"/>
    </source>
</evidence>
<evidence type="ECO:0000313" key="8">
    <source>
        <dbReference type="Proteomes" id="UP001199106"/>
    </source>
</evidence>
<feature type="transmembrane region" description="Helical" evidence="6">
    <location>
        <begin position="367"/>
        <end position="388"/>
    </location>
</feature>
<dbReference type="PANTHER" id="PTHR43791">
    <property type="entry name" value="PERMEASE-RELATED"/>
    <property type="match status" value="1"/>
</dbReference>
<name>A0AAD4IIV9_9PLEO</name>
<evidence type="ECO:0000256" key="6">
    <source>
        <dbReference type="SAM" id="Phobius"/>
    </source>
</evidence>
<evidence type="ECO:0000313" key="7">
    <source>
        <dbReference type="EMBL" id="KAG9195633.1"/>
    </source>
</evidence>
<feature type="transmembrane region" description="Helical" evidence="6">
    <location>
        <begin position="240"/>
        <end position="265"/>
    </location>
</feature>
<feature type="transmembrane region" description="Helical" evidence="6">
    <location>
        <begin position="81"/>
        <end position="104"/>
    </location>
</feature>
<feature type="transmembrane region" description="Helical" evidence="6">
    <location>
        <begin position="110"/>
        <end position="129"/>
    </location>
</feature>
<dbReference type="GO" id="GO:0016020">
    <property type="term" value="C:membrane"/>
    <property type="evidence" value="ECO:0007669"/>
    <property type="project" value="UniProtKB-SubCell"/>
</dbReference>
<comment type="subcellular location">
    <subcellularLocation>
        <location evidence="1">Membrane</location>
        <topology evidence="1">Multi-pass membrane protein</topology>
    </subcellularLocation>
</comment>
<reference evidence="7" key="1">
    <citation type="submission" date="2021-07" db="EMBL/GenBank/DDBJ databases">
        <title>Genome Resource of American Ginseng Black Spot Pathogen Alternaria panax.</title>
        <authorList>
            <person name="Qiu C."/>
            <person name="Wang W."/>
            <person name="Liu Z."/>
        </authorList>
    </citation>
    <scope>NUCLEOTIDE SEQUENCE</scope>
    <source>
        <strain evidence="7">BNCC115425</strain>
    </source>
</reference>
<comment type="caution">
    <text evidence="7">The sequence shown here is derived from an EMBL/GenBank/DDBJ whole genome shotgun (WGS) entry which is preliminary data.</text>
</comment>
<feature type="transmembrane region" description="Helical" evidence="6">
    <location>
        <begin position="419"/>
        <end position="438"/>
    </location>
</feature>
<feature type="transmembrane region" description="Helical" evidence="6">
    <location>
        <begin position="51"/>
        <end position="74"/>
    </location>
</feature>
<gene>
    <name evidence="7" type="ORF">G6011_00754</name>
</gene>
<keyword evidence="5 6" id="KW-0472">Membrane</keyword>
<feature type="transmembrane region" description="Helical" evidence="6">
    <location>
        <begin position="141"/>
        <end position="159"/>
    </location>
</feature>
<dbReference type="SUPFAM" id="SSF103473">
    <property type="entry name" value="MFS general substrate transporter"/>
    <property type="match status" value="1"/>
</dbReference>
<organism evidence="7 8">
    <name type="scientific">Alternaria panax</name>
    <dbReference type="NCBI Taxonomy" id="48097"/>
    <lineage>
        <taxon>Eukaryota</taxon>
        <taxon>Fungi</taxon>
        <taxon>Dikarya</taxon>
        <taxon>Ascomycota</taxon>
        <taxon>Pezizomycotina</taxon>
        <taxon>Dothideomycetes</taxon>
        <taxon>Pleosporomycetidae</taxon>
        <taxon>Pleosporales</taxon>
        <taxon>Pleosporineae</taxon>
        <taxon>Pleosporaceae</taxon>
        <taxon>Alternaria</taxon>
        <taxon>Alternaria sect. Panax</taxon>
    </lineage>
</organism>
<sequence>MKSLSVLTKVDLCILPLMLAASFLAHLDKNSLAYAAALGMTNHLHLHGSQYSWLSSIFYIGYLLLQFPTTYILTRLPIGKYLGVSLVMWGACLPLMAACSSFAAAATVRFAMGMLEAGLLPTCIILTATWYTREEQPLRTALWFGPFSGIFGGVLAYFVDCAQSTLPAWKLLFIVYGASTIVLGVLCLVAMPDRHENAWFLRTSEVQQAKMRAQENNTGVSIRQPWNFSHIVEATKDPKYWLIVIFAIAQSVTNAGITNFSPLIISGFGYSRGYTLLLAAPQGGIALVVQVAASIATLHMSNSRCLLWVLSCAPAFAGVAIIRLVQVSKHRVVALMGLYLTGFYNTSWVMAMSLVSSNTAGATKKSFTAVSLAICYAIGNIVGPHFFLDSQKPYYQLGIGAMMVAFVTMAICGGLYRSVAVPPLVCFQSFTLILIRYVCIRQNDAREQTVHYRLLQAPTEEHEDMGTNKPDSDQTDQQIFTFRYAY</sequence>
<dbReference type="EMBL" id="JAANER010000001">
    <property type="protein sequence ID" value="KAG9195633.1"/>
    <property type="molecule type" value="Genomic_DNA"/>
</dbReference>
<keyword evidence="4 6" id="KW-1133">Transmembrane helix</keyword>
<feature type="transmembrane region" description="Helical" evidence="6">
    <location>
        <begin position="305"/>
        <end position="326"/>
    </location>
</feature>
<dbReference type="PANTHER" id="PTHR43791:SF97">
    <property type="entry name" value="ALLANTOATE TRANSPORTER, PUTATIVE (AFU_ORTHOLOGUE AFUA_1G14700)-RELATED"/>
    <property type="match status" value="1"/>
</dbReference>
<dbReference type="Pfam" id="PF07690">
    <property type="entry name" value="MFS_1"/>
    <property type="match status" value="1"/>
</dbReference>
<feature type="transmembrane region" description="Helical" evidence="6">
    <location>
        <begin position="332"/>
        <end position="355"/>
    </location>
</feature>
<evidence type="ECO:0008006" key="9">
    <source>
        <dbReference type="Google" id="ProtNLM"/>
    </source>
</evidence>
<keyword evidence="8" id="KW-1185">Reference proteome</keyword>
<evidence type="ECO:0000256" key="5">
    <source>
        <dbReference type="ARBA" id="ARBA00023136"/>
    </source>
</evidence>
<evidence type="ECO:0000256" key="4">
    <source>
        <dbReference type="ARBA" id="ARBA00022989"/>
    </source>
</evidence>
<dbReference type="InterPro" id="IPR036259">
    <property type="entry name" value="MFS_trans_sf"/>
</dbReference>
<evidence type="ECO:0000256" key="3">
    <source>
        <dbReference type="ARBA" id="ARBA00022692"/>
    </source>
</evidence>
<dbReference type="InterPro" id="IPR011701">
    <property type="entry name" value="MFS"/>
</dbReference>
<proteinExistence type="predicted"/>